<dbReference type="GO" id="GO:0016491">
    <property type="term" value="F:oxidoreductase activity"/>
    <property type="evidence" value="ECO:0007669"/>
    <property type="project" value="UniProtKB-KW"/>
</dbReference>
<dbReference type="InterPro" id="IPR050129">
    <property type="entry name" value="Zn_alcohol_dh"/>
</dbReference>
<dbReference type="InterPro" id="IPR036291">
    <property type="entry name" value="NAD(P)-bd_dom_sf"/>
</dbReference>
<evidence type="ECO:0000256" key="1">
    <source>
        <dbReference type="ARBA" id="ARBA00023002"/>
    </source>
</evidence>
<dbReference type="Proteomes" id="UP000054988">
    <property type="component" value="Unassembled WGS sequence"/>
</dbReference>
<dbReference type="Gene3D" id="3.40.50.720">
    <property type="entry name" value="NAD(P)-binding Rossmann-like Domain"/>
    <property type="match status" value="1"/>
</dbReference>
<dbReference type="Pfam" id="PF00107">
    <property type="entry name" value="ADH_zinc_N"/>
    <property type="match status" value="1"/>
</dbReference>
<accession>A0A0W0FW66</accession>
<dbReference type="PANTHER" id="PTHR43401:SF2">
    <property type="entry name" value="L-THREONINE 3-DEHYDROGENASE"/>
    <property type="match status" value="1"/>
</dbReference>
<keyword evidence="1" id="KW-0560">Oxidoreductase</keyword>
<sequence length="159" mass="17781">MISQLLELNGASRVALVSNKGIKMDVAKQVNAADKYLELNRHNLEEQWKKFKEDNPFGFNVVVEASGSARLLVDSVRLVRRGGTLALRHLWRSLGIMNIGTMLQADTFPRAIAYMDSGKINVKGMISHIYTHSGFQRVLEALNDRQFMKVIVKPGAVAQ</sequence>
<dbReference type="Gene3D" id="3.90.180.10">
    <property type="entry name" value="Medium-chain alcohol dehydrogenases, catalytic domain"/>
    <property type="match status" value="1"/>
</dbReference>
<reference evidence="3 4" key="1">
    <citation type="submission" date="2015-12" db="EMBL/GenBank/DDBJ databases">
        <title>Draft genome sequence of Moniliophthora roreri, the causal agent of frosty pod rot of cacao.</title>
        <authorList>
            <person name="Aime M.C."/>
            <person name="Diaz-Valderrama J.R."/>
            <person name="Kijpornyongpan T."/>
            <person name="Phillips-Mora W."/>
        </authorList>
    </citation>
    <scope>NUCLEOTIDE SEQUENCE [LARGE SCALE GENOMIC DNA]</scope>
    <source>
        <strain evidence="3 4">MCA 2952</strain>
    </source>
</reference>
<dbReference type="SUPFAM" id="SSF51735">
    <property type="entry name" value="NAD(P)-binding Rossmann-fold domains"/>
    <property type="match status" value="1"/>
</dbReference>
<dbReference type="InterPro" id="IPR013149">
    <property type="entry name" value="ADH-like_C"/>
</dbReference>
<evidence type="ECO:0000313" key="4">
    <source>
        <dbReference type="Proteomes" id="UP000054988"/>
    </source>
</evidence>
<dbReference type="EMBL" id="LATX01001570">
    <property type="protein sequence ID" value="KTB40548.1"/>
    <property type="molecule type" value="Genomic_DNA"/>
</dbReference>
<organism evidence="3 4">
    <name type="scientific">Moniliophthora roreri</name>
    <name type="common">Frosty pod rot fungus</name>
    <name type="synonym">Monilia roreri</name>
    <dbReference type="NCBI Taxonomy" id="221103"/>
    <lineage>
        <taxon>Eukaryota</taxon>
        <taxon>Fungi</taxon>
        <taxon>Dikarya</taxon>
        <taxon>Basidiomycota</taxon>
        <taxon>Agaricomycotina</taxon>
        <taxon>Agaricomycetes</taxon>
        <taxon>Agaricomycetidae</taxon>
        <taxon>Agaricales</taxon>
        <taxon>Marasmiineae</taxon>
        <taxon>Marasmiaceae</taxon>
        <taxon>Moniliophthora</taxon>
    </lineage>
</organism>
<feature type="domain" description="Alcohol dehydrogenase-like C-terminal" evidence="2">
    <location>
        <begin position="2"/>
        <end position="87"/>
    </location>
</feature>
<gene>
    <name evidence="3" type="ORF">WG66_6858</name>
</gene>
<name>A0A0W0FW66_MONRR</name>
<dbReference type="eggNOG" id="KOG0024">
    <property type="taxonomic scope" value="Eukaryota"/>
</dbReference>
<proteinExistence type="predicted"/>
<comment type="caution">
    <text evidence="3">The sequence shown here is derived from an EMBL/GenBank/DDBJ whole genome shotgun (WGS) entry which is preliminary data.</text>
</comment>
<protein>
    <recommendedName>
        <fullName evidence="2">Alcohol dehydrogenase-like C-terminal domain-containing protein</fullName>
    </recommendedName>
</protein>
<dbReference type="PANTHER" id="PTHR43401">
    <property type="entry name" value="L-THREONINE 3-DEHYDROGENASE"/>
    <property type="match status" value="1"/>
</dbReference>
<dbReference type="AlphaFoldDB" id="A0A0W0FW66"/>
<evidence type="ECO:0000313" key="3">
    <source>
        <dbReference type="EMBL" id="KTB40548.1"/>
    </source>
</evidence>
<evidence type="ECO:0000259" key="2">
    <source>
        <dbReference type="Pfam" id="PF00107"/>
    </source>
</evidence>